<dbReference type="EMBL" id="BDRX01000008">
    <property type="protein sequence ID" value="GBF89206.1"/>
    <property type="molecule type" value="Genomic_DNA"/>
</dbReference>
<gene>
    <name evidence="1" type="ORF">Rsub_01923</name>
</gene>
<evidence type="ECO:0000313" key="2">
    <source>
        <dbReference type="Proteomes" id="UP000247498"/>
    </source>
</evidence>
<accession>A0A2V0NNR3</accession>
<evidence type="ECO:0000313" key="1">
    <source>
        <dbReference type="EMBL" id="GBF89206.1"/>
    </source>
</evidence>
<protein>
    <submittedName>
        <fullName evidence="1">Uncharacterized protein</fullName>
    </submittedName>
</protein>
<organism evidence="1 2">
    <name type="scientific">Raphidocelis subcapitata</name>
    <dbReference type="NCBI Taxonomy" id="307507"/>
    <lineage>
        <taxon>Eukaryota</taxon>
        <taxon>Viridiplantae</taxon>
        <taxon>Chlorophyta</taxon>
        <taxon>core chlorophytes</taxon>
        <taxon>Chlorophyceae</taxon>
        <taxon>CS clade</taxon>
        <taxon>Sphaeropleales</taxon>
        <taxon>Selenastraceae</taxon>
        <taxon>Raphidocelis</taxon>
    </lineage>
</organism>
<proteinExistence type="predicted"/>
<dbReference type="AlphaFoldDB" id="A0A2V0NNR3"/>
<keyword evidence="2" id="KW-1185">Reference proteome</keyword>
<sequence>MERPGRPPKLERFRGTLTTTRRANKALDLADGVITVLHIDNTDLRDRNSEDIKGSMDDKLRAEAARGDAATASNENLTASNGKLEYANPRLKARAGARRARSAAAVVGLTGRLGPLRRKVVGEAARAAEARRAREASGRELTRSREEVAARFSHIDRLEGHLRAEGARADKAEALLEKAREYVKFMEDRAVKSKKRDDSMAAEIRRLRGYGAAGGASAEGPLRDQR</sequence>
<comment type="caution">
    <text evidence="1">The sequence shown here is derived from an EMBL/GenBank/DDBJ whole genome shotgun (WGS) entry which is preliminary data.</text>
</comment>
<dbReference type="Proteomes" id="UP000247498">
    <property type="component" value="Unassembled WGS sequence"/>
</dbReference>
<name>A0A2V0NNR3_9CHLO</name>
<dbReference type="InParanoid" id="A0A2V0NNR3"/>
<reference evidence="1 2" key="1">
    <citation type="journal article" date="2018" name="Sci. Rep.">
        <title>Raphidocelis subcapitata (=Pseudokirchneriella subcapitata) provides an insight into genome evolution and environmental adaptations in the Sphaeropleales.</title>
        <authorList>
            <person name="Suzuki S."/>
            <person name="Yamaguchi H."/>
            <person name="Nakajima N."/>
            <person name="Kawachi M."/>
        </authorList>
    </citation>
    <scope>NUCLEOTIDE SEQUENCE [LARGE SCALE GENOMIC DNA]</scope>
    <source>
        <strain evidence="1 2">NIES-35</strain>
    </source>
</reference>